<dbReference type="Proteomes" id="UP000676565">
    <property type="component" value="Unassembled WGS sequence"/>
</dbReference>
<feature type="transmembrane region" description="Helical" evidence="1">
    <location>
        <begin position="75"/>
        <end position="96"/>
    </location>
</feature>
<keyword evidence="1" id="KW-0472">Membrane</keyword>
<comment type="caution">
    <text evidence="2">The sequence shown here is derived from an EMBL/GenBank/DDBJ whole genome shotgun (WGS) entry which is preliminary data.</text>
</comment>
<evidence type="ECO:0000313" key="2">
    <source>
        <dbReference type="EMBL" id="MBP3955444.1"/>
    </source>
</evidence>
<protein>
    <submittedName>
        <fullName evidence="2">Uncharacterized protein</fullName>
    </submittedName>
</protein>
<keyword evidence="3" id="KW-1185">Reference proteome</keyword>
<evidence type="ECO:0000313" key="3">
    <source>
        <dbReference type="Proteomes" id="UP000676565"/>
    </source>
</evidence>
<organism evidence="2 3">
    <name type="scientific">Gemmata palustris</name>
    <dbReference type="NCBI Taxonomy" id="2822762"/>
    <lineage>
        <taxon>Bacteria</taxon>
        <taxon>Pseudomonadati</taxon>
        <taxon>Planctomycetota</taxon>
        <taxon>Planctomycetia</taxon>
        <taxon>Gemmatales</taxon>
        <taxon>Gemmataceae</taxon>
        <taxon>Gemmata</taxon>
    </lineage>
</organism>
<dbReference type="EMBL" id="JAGKQQ010000001">
    <property type="protein sequence ID" value="MBP3955444.1"/>
    <property type="molecule type" value="Genomic_DNA"/>
</dbReference>
<sequence>MEQNRFGRGMRWLLMACGPMNLGGVAVFAPPFPHLRNMVGLPEAHPLYLWVLTAWLPLFGVAYFWMGWTGKADRTFLTVGTAGKATFAVILLGLWGNGELPMMAGLVGLPDLVLAGVFAAWLWRTG</sequence>
<dbReference type="RefSeq" id="WP_210653521.1">
    <property type="nucleotide sequence ID" value="NZ_JAGKQQ010000001.1"/>
</dbReference>
<keyword evidence="1" id="KW-0812">Transmembrane</keyword>
<feature type="transmembrane region" description="Helical" evidence="1">
    <location>
        <begin position="102"/>
        <end position="123"/>
    </location>
</feature>
<proteinExistence type="predicted"/>
<gene>
    <name evidence="2" type="ORF">J8F10_09135</name>
</gene>
<reference evidence="2 3" key="1">
    <citation type="submission" date="2021-04" db="EMBL/GenBank/DDBJ databases">
        <authorList>
            <person name="Ivanova A."/>
        </authorList>
    </citation>
    <scope>NUCLEOTIDE SEQUENCE [LARGE SCALE GENOMIC DNA]</scope>
    <source>
        <strain evidence="2 3">G18</strain>
    </source>
</reference>
<feature type="transmembrane region" description="Helical" evidence="1">
    <location>
        <begin position="47"/>
        <end position="68"/>
    </location>
</feature>
<feature type="transmembrane region" description="Helical" evidence="1">
    <location>
        <begin position="12"/>
        <end position="32"/>
    </location>
</feature>
<accession>A0ABS5BP44</accession>
<evidence type="ECO:0000256" key="1">
    <source>
        <dbReference type="SAM" id="Phobius"/>
    </source>
</evidence>
<name>A0ABS5BP44_9BACT</name>
<keyword evidence="1" id="KW-1133">Transmembrane helix</keyword>